<keyword evidence="4" id="KW-1185">Reference proteome</keyword>
<organism evidence="3 4">
    <name type="scientific">Coraliomargarita akajimensis (strain DSM 45221 / IAM 15411 / JCM 23193 / KCTC 12865 / 04OKA010-24)</name>
    <dbReference type="NCBI Taxonomy" id="583355"/>
    <lineage>
        <taxon>Bacteria</taxon>
        <taxon>Pseudomonadati</taxon>
        <taxon>Verrucomicrobiota</taxon>
        <taxon>Opitutia</taxon>
        <taxon>Puniceicoccales</taxon>
        <taxon>Coraliomargaritaceae</taxon>
        <taxon>Coraliomargarita</taxon>
    </lineage>
</organism>
<reference evidence="3 4" key="1">
    <citation type="journal article" date="2010" name="Stand. Genomic Sci.">
        <title>Complete genome sequence of Coraliomargarita akajimensis type strain (04OKA010-24).</title>
        <authorList>
            <person name="Mavromatis K."/>
            <person name="Abt B."/>
            <person name="Brambilla E."/>
            <person name="Lapidus A."/>
            <person name="Copeland A."/>
            <person name="Deshpande S."/>
            <person name="Nolan M."/>
            <person name="Lucas S."/>
            <person name="Tice H."/>
            <person name="Cheng J.F."/>
            <person name="Han C."/>
            <person name="Detter J.C."/>
            <person name="Woyke T."/>
            <person name="Goodwin L."/>
            <person name="Pitluck S."/>
            <person name="Held B."/>
            <person name="Brettin T."/>
            <person name="Tapia R."/>
            <person name="Ivanova N."/>
            <person name="Mikhailova N."/>
            <person name="Pati A."/>
            <person name="Liolios K."/>
            <person name="Chen A."/>
            <person name="Palaniappan K."/>
            <person name="Land M."/>
            <person name="Hauser L."/>
            <person name="Chang Y.J."/>
            <person name="Jeffries C.D."/>
            <person name="Rohde M."/>
            <person name="Goker M."/>
            <person name="Bristow J."/>
            <person name="Eisen J.A."/>
            <person name="Markowitz V."/>
            <person name="Hugenholtz P."/>
            <person name="Klenk H.P."/>
            <person name="Kyrpides N.C."/>
        </authorList>
    </citation>
    <scope>NUCLEOTIDE SEQUENCE [LARGE SCALE GENOMIC DNA]</scope>
    <source>
        <strain evidence="4">DSM 45221 / IAM 15411 / JCM 23193 / KCTC 12865</strain>
    </source>
</reference>
<dbReference type="HOGENOM" id="CLU_656748_0_0_0"/>
<evidence type="ECO:0000313" key="4">
    <source>
        <dbReference type="Proteomes" id="UP000000925"/>
    </source>
</evidence>
<dbReference type="KEGG" id="caa:Caka_0170"/>
<dbReference type="Proteomes" id="UP000000925">
    <property type="component" value="Chromosome"/>
</dbReference>
<feature type="domain" description="Sigma-54 factor interaction" evidence="2">
    <location>
        <begin position="168"/>
        <end position="377"/>
    </location>
</feature>
<name>D5ELM2_CORAD</name>
<evidence type="ECO:0000259" key="2">
    <source>
        <dbReference type="PROSITE" id="PS50045"/>
    </source>
</evidence>
<dbReference type="PROSITE" id="PS50045">
    <property type="entry name" value="SIGMA54_INTERACT_4"/>
    <property type="match status" value="1"/>
</dbReference>
<dbReference type="OrthoDB" id="7679005at2"/>
<dbReference type="RefSeq" id="WP_013041923.1">
    <property type="nucleotide sequence ID" value="NC_014008.1"/>
</dbReference>
<feature type="compositionally biased region" description="Low complexity" evidence="1">
    <location>
        <begin position="138"/>
        <end position="154"/>
    </location>
</feature>
<dbReference type="InterPro" id="IPR002078">
    <property type="entry name" value="Sigma_54_int"/>
</dbReference>
<dbReference type="AlphaFoldDB" id="D5ELM2"/>
<protein>
    <submittedName>
        <fullName evidence="3">Sigma 54 interacting domain protein</fullName>
    </submittedName>
</protein>
<evidence type="ECO:0000256" key="1">
    <source>
        <dbReference type="SAM" id="MobiDB-lite"/>
    </source>
</evidence>
<dbReference type="eggNOG" id="COG2204">
    <property type="taxonomic scope" value="Bacteria"/>
</dbReference>
<gene>
    <name evidence="3" type="ordered locus">Caka_0170</name>
</gene>
<sequence length="420" mass="46634">MSIHILTQDPKSTEQLSTLLAELGQEFTIHTELEPLEKAVKKLKKSDAVFYDLSLEDILWAFERLYTGCRRTNLVGFEPLTQETAEGGQHCIDGMGHYMLLPQNADRAKARIQEILKVIAKGTAKKKTAKKKAKKTAAAKPKATSTTTTAVASEATEPQIQLASARYLQAQSASMQTLLGTLHATASEGCDTVIVEGEDGAEFELAARELNFHANGDCSPLLVLDPMRISCEQLLEFEKEAAELKQTHYCFIGLSVEINRESADQLTDFMDKLEQIENPSIRLIVGHAHDSESYFCEAMKPLMRALRKKCSTLEIPSLSDREDDIPMIAQRLFSTLRTAHPFLRVRSISASAVQHLKAECANLDYAMLTRVMRNAMALGQRDILTETELKNLSDNSPTTQHLIESLADEKYFNAENSGVA</sequence>
<evidence type="ECO:0000313" key="3">
    <source>
        <dbReference type="EMBL" id="ADE53197.1"/>
    </source>
</evidence>
<dbReference type="GO" id="GO:0005524">
    <property type="term" value="F:ATP binding"/>
    <property type="evidence" value="ECO:0007669"/>
    <property type="project" value="InterPro"/>
</dbReference>
<dbReference type="GO" id="GO:0006355">
    <property type="term" value="P:regulation of DNA-templated transcription"/>
    <property type="evidence" value="ECO:0007669"/>
    <property type="project" value="InterPro"/>
</dbReference>
<feature type="region of interest" description="Disordered" evidence="1">
    <location>
        <begin position="130"/>
        <end position="154"/>
    </location>
</feature>
<dbReference type="EMBL" id="CP001998">
    <property type="protein sequence ID" value="ADE53197.1"/>
    <property type="molecule type" value="Genomic_DNA"/>
</dbReference>
<accession>D5ELM2</accession>
<proteinExistence type="predicted"/>